<dbReference type="PANTHER" id="PTHR37813">
    <property type="entry name" value="FELS-2 PROPHAGE PROTEIN"/>
    <property type="match status" value="1"/>
</dbReference>
<keyword evidence="2" id="KW-0175">Coiled coil</keyword>
<feature type="transmembrane region" description="Helical" evidence="4">
    <location>
        <begin position="639"/>
        <end position="658"/>
    </location>
</feature>
<evidence type="ECO:0000259" key="5">
    <source>
        <dbReference type="Pfam" id="PF10145"/>
    </source>
</evidence>
<evidence type="ECO:0000256" key="3">
    <source>
        <dbReference type="SAM" id="MobiDB-lite"/>
    </source>
</evidence>
<dbReference type="EMBL" id="NUBY01000172">
    <property type="protein sequence ID" value="PEP97024.1"/>
    <property type="molecule type" value="Genomic_DNA"/>
</dbReference>
<dbReference type="RefSeq" id="WP_098227381.1">
    <property type="nucleotide sequence ID" value="NZ_NUBY01000172.1"/>
</dbReference>
<dbReference type="Proteomes" id="UP000220841">
    <property type="component" value="Unassembled WGS sequence"/>
</dbReference>
<dbReference type="NCBIfam" id="TIGR01760">
    <property type="entry name" value="tape_meas_TP901"/>
    <property type="match status" value="2"/>
</dbReference>
<dbReference type="PANTHER" id="PTHR37813:SF1">
    <property type="entry name" value="FELS-2 PROPHAGE PROTEIN"/>
    <property type="match status" value="1"/>
</dbReference>
<gene>
    <name evidence="6" type="ORF">CN585_24520</name>
</gene>
<keyword evidence="4" id="KW-0472">Membrane</keyword>
<protein>
    <submittedName>
        <fullName evidence="6">Phage tail tape measure protein</fullName>
    </submittedName>
</protein>
<keyword evidence="4" id="KW-0812">Transmembrane</keyword>
<sequence length="1676" mass="181472">MAGDMEIGARVTLDTQRFENGVAGVNRGLRLLDSEFNLTSERARLLGNSVEQLQNKLTYLNEKFTLQGQKVEHYRQKIEQARQKQEQLQASHLTLAASMERLETQYNQAVQNFGRNSQEAKQLKQELKQLQAEYASNGQALQRLNTQIDNNTIAMNRAETAQERIQNEIRETNRKLAEQQNRLHRTGERMRDTGNKMQDVGGQVGTTFAAMTGVIGAGLAVAVKESMNFEQKMADIQAVSGATGDEMKKISELAVEMGEKTKYSSVQAGQGIEELIKAGVSLTDIINGGLEGALNLATAGELELGDAAEIASTALNAFKDDNLSVAQAADLLAGAANASATNVSELKFGLSMVSAVAAGVGLSFKDTTTALALFAQNGLKGSDAGTSLKTMLANLIPKSNEAYEMFSELGLITIDTGKAMQFLGEKGIKPTSTSFQDVTGFLSEYAAKQAGVKVGSEKAEKAFQKLTFSTGIMTNAFFDSNGNLKNMSDIAEVLQMAMQGLTAEQRQSYMYTLFGSDAIRAANILYKEGANGVKNMYTEMSKVTALEVAETKMNTTKGKMEQLSGAVDTLKKSFGDALLPILVDVVEGVQGVVDWFNNLDESTQSTIAKSALLAFGIAGVTTALGFLAMGVGALLANPIALAITGAVLAVGALGIAIVDLNEKSNQAQTNMSKFGQNVSEATSKAASAYVDLKDKAINNMMDLKLKTGEEANKAADETIKAFQRMTNEVIKELEGKKSEFNKMFSQLMGTVPESAKQTLEQVKNNVIESINKEIEVATQAEKILEEGIKRYQGDTMKMPKDFAQKFEQALQVADKNVQQFYTKAKEITSISKEIESGGMLSLDAGKKRFESIIKVYEDGVKSLEKQTKGWRENVEKAFKLGEIKPEERKATLDAIALYESKHVNDLQGIRNDGFKVLQQHMKDEDAEVLASQAKRIEAEDKGWGERIKAAWGYREKSTDLENRFRGDQEKAEKDYQDKLLKYELQYGKSKIESIGMYLSELQKGTESSRLLAESMAKEIDGKMKIDLGPAGQFTIDTFLQKLQKGELDSSAVATANANKLKDVYKVDLSQSGIESMQKWIEGIKTKDTGEVREFLSKNMQGNTTIDLGIYGKMTMDSWITGLQNGTLSFDTVFQFFQQNVKNGMKVDATQEGQNNIQTLINGMQIGALPLQQVAQTMGLDIKSNVQVDLGEAGQFNVQTLVQGMQNGSINAEQAAKAIALLVENGAKRDLTQVGFDTSQTQANGISGNTAPENAAAGKKQAVEGIMGSTTDGGGGNKSGSELGQGIINQDGYIRGSALQVVASAHGAFNTINGNPAGSQGGQGFASGIVNQNGYIRGSALGAVASAHAGFNNVNGTPHGQKGGNEFAQGMENTQGRARSSGSNVAESGNSGLKNVSSVSPGEAFSSGFASGISNGKWNVQNVASSLARGAFEALKATLNVNSPSRLTRDQGGKPFSEGFALGIQKTSYMAENESRTLGTNAYKSLVNTLKSNNLAFAGVQMAQGLATGIKSQYSVVRDALQGSVTEAIDSVRSIKPEEIFSFKGDDPLTKYFNAIFVDGDWQNDWITHIPESMRDMVREIGRQMERFEGLSIYDVGNLSRWREVLSDNPNAIQYRPDNDNPDKGQYMPYSNKDLAQQRPLQIVIDRMVLAELLISPLELLQGQKFETDLYNAGVRR</sequence>
<evidence type="ECO:0000256" key="1">
    <source>
        <dbReference type="ARBA" id="ARBA00022612"/>
    </source>
</evidence>
<dbReference type="Gene3D" id="1.20.58.60">
    <property type="match status" value="1"/>
</dbReference>
<keyword evidence="4" id="KW-1133">Transmembrane helix</keyword>
<evidence type="ECO:0000313" key="7">
    <source>
        <dbReference type="Proteomes" id="UP000220841"/>
    </source>
</evidence>
<proteinExistence type="predicted"/>
<organism evidence="6 7">
    <name type="scientific">Bacillus toyonensis</name>
    <dbReference type="NCBI Taxonomy" id="155322"/>
    <lineage>
        <taxon>Bacteria</taxon>
        <taxon>Bacillati</taxon>
        <taxon>Bacillota</taxon>
        <taxon>Bacilli</taxon>
        <taxon>Bacillales</taxon>
        <taxon>Bacillaceae</taxon>
        <taxon>Bacillus</taxon>
        <taxon>Bacillus cereus group</taxon>
    </lineage>
</organism>
<reference evidence="6 7" key="1">
    <citation type="submission" date="2017-09" db="EMBL/GenBank/DDBJ databases">
        <title>Large-scale bioinformatics analysis of Bacillus genomes uncovers conserved roles of natural products in bacterial physiology.</title>
        <authorList>
            <consortium name="Agbiome Team Llc"/>
            <person name="Bleich R.M."/>
            <person name="Grubbs K.J."/>
            <person name="Santa Maria K.C."/>
            <person name="Allen S.E."/>
            <person name="Farag S."/>
            <person name="Shank E.A."/>
            <person name="Bowers A."/>
        </authorList>
    </citation>
    <scope>NUCLEOTIDE SEQUENCE [LARGE SCALE GENOMIC DNA]</scope>
    <source>
        <strain evidence="6 7">AFS021349</strain>
    </source>
</reference>
<name>A0A2A8H9I0_9BACI</name>
<dbReference type="InterPro" id="IPR010090">
    <property type="entry name" value="Phage_tape_meas"/>
</dbReference>
<feature type="coiled-coil region" evidence="2">
    <location>
        <begin position="71"/>
        <end position="189"/>
    </location>
</feature>
<keyword evidence="1" id="KW-1188">Viral release from host cell</keyword>
<comment type="caution">
    <text evidence="6">The sequence shown here is derived from an EMBL/GenBank/DDBJ whole genome shotgun (WGS) entry which is preliminary data.</text>
</comment>
<feature type="compositionally biased region" description="Polar residues" evidence="3">
    <location>
        <begin position="1370"/>
        <end position="1397"/>
    </location>
</feature>
<feature type="transmembrane region" description="Helical" evidence="4">
    <location>
        <begin position="611"/>
        <end position="632"/>
    </location>
</feature>
<feature type="region of interest" description="Disordered" evidence="3">
    <location>
        <begin position="1354"/>
        <end position="1397"/>
    </location>
</feature>
<dbReference type="SUPFAM" id="SSF57997">
    <property type="entry name" value="Tropomyosin"/>
    <property type="match status" value="1"/>
</dbReference>
<evidence type="ECO:0000313" key="6">
    <source>
        <dbReference type="EMBL" id="PEP97024.1"/>
    </source>
</evidence>
<accession>A0A2A8H9I0</accession>
<dbReference type="Pfam" id="PF10145">
    <property type="entry name" value="PhageMin_Tail"/>
    <property type="match status" value="1"/>
</dbReference>
<feature type="domain" description="Phage tail tape measure protein" evidence="5">
    <location>
        <begin position="252"/>
        <end position="515"/>
    </location>
</feature>
<evidence type="ECO:0000256" key="2">
    <source>
        <dbReference type="SAM" id="Coils"/>
    </source>
</evidence>
<evidence type="ECO:0000256" key="4">
    <source>
        <dbReference type="SAM" id="Phobius"/>
    </source>
</evidence>